<proteinExistence type="predicted"/>
<dbReference type="EMBL" id="QFBC01000003">
    <property type="protein sequence ID" value="PWE56776.1"/>
    <property type="molecule type" value="Genomic_DNA"/>
</dbReference>
<dbReference type="Proteomes" id="UP000245252">
    <property type="component" value="Unassembled WGS sequence"/>
</dbReference>
<evidence type="ECO:0000313" key="2">
    <source>
        <dbReference type="EMBL" id="PWE56776.1"/>
    </source>
</evidence>
<protein>
    <submittedName>
        <fullName evidence="2">Uncharacterized protein</fullName>
    </submittedName>
</protein>
<feature type="region of interest" description="Disordered" evidence="1">
    <location>
        <begin position="1"/>
        <end position="20"/>
    </location>
</feature>
<dbReference type="AlphaFoldDB" id="A0A2U2DTZ6"/>
<accession>A0A2U2DTZ6</accession>
<sequence>MWVTEFVANGPRERDGSPAVPPIGTQVVTFSTSAATANALSAACDTIQIVVDTDAHVSFAPTPTATVNDMFLAKDIPHRFTLRTTGLKVAAIAAV</sequence>
<reference evidence="2 3" key="1">
    <citation type="submission" date="2018-05" db="EMBL/GenBank/DDBJ databases">
        <title>The draft genome of strain NS-104.</title>
        <authorList>
            <person name="Hang P."/>
            <person name="Jiang J."/>
        </authorList>
    </citation>
    <scope>NUCLEOTIDE SEQUENCE [LARGE SCALE GENOMIC DNA]</scope>
    <source>
        <strain evidence="2 3">NS-104</strain>
    </source>
</reference>
<gene>
    <name evidence="2" type="ORF">DEM27_10460</name>
</gene>
<keyword evidence="3" id="KW-1185">Reference proteome</keyword>
<comment type="caution">
    <text evidence="2">The sequence shown here is derived from an EMBL/GenBank/DDBJ whole genome shotgun (WGS) entry which is preliminary data.</text>
</comment>
<organism evidence="2 3">
    <name type="scientific">Metarhizobium album</name>
    <dbReference type="NCBI Taxonomy" id="2182425"/>
    <lineage>
        <taxon>Bacteria</taxon>
        <taxon>Pseudomonadati</taxon>
        <taxon>Pseudomonadota</taxon>
        <taxon>Alphaproteobacteria</taxon>
        <taxon>Hyphomicrobiales</taxon>
        <taxon>Rhizobiaceae</taxon>
        <taxon>Metarhizobium</taxon>
    </lineage>
</organism>
<name>A0A2U2DTZ6_9HYPH</name>
<evidence type="ECO:0000313" key="3">
    <source>
        <dbReference type="Proteomes" id="UP000245252"/>
    </source>
</evidence>
<evidence type="ECO:0000256" key="1">
    <source>
        <dbReference type="SAM" id="MobiDB-lite"/>
    </source>
</evidence>